<evidence type="ECO:0000313" key="1">
    <source>
        <dbReference type="EMBL" id="EMS62135.1"/>
    </source>
</evidence>
<reference evidence="1" key="1">
    <citation type="journal article" date="2013" name="Nature">
        <title>Draft genome of the wheat A-genome progenitor Triticum urartu.</title>
        <authorList>
            <person name="Ling H.Q."/>
            <person name="Zhao S."/>
            <person name="Liu D."/>
            <person name="Wang J."/>
            <person name="Sun H."/>
            <person name="Zhang C."/>
            <person name="Fan H."/>
            <person name="Li D."/>
            <person name="Dong L."/>
            <person name="Tao Y."/>
            <person name="Gao C."/>
            <person name="Wu H."/>
            <person name="Li Y."/>
            <person name="Cui Y."/>
            <person name="Guo X."/>
            <person name="Zheng S."/>
            <person name="Wang B."/>
            <person name="Yu K."/>
            <person name="Liang Q."/>
            <person name="Yang W."/>
            <person name="Lou X."/>
            <person name="Chen J."/>
            <person name="Feng M."/>
            <person name="Jian J."/>
            <person name="Zhang X."/>
            <person name="Luo G."/>
            <person name="Jiang Y."/>
            <person name="Liu J."/>
            <person name="Wang Z."/>
            <person name="Sha Y."/>
            <person name="Zhang B."/>
            <person name="Wu H."/>
            <person name="Tang D."/>
            <person name="Shen Q."/>
            <person name="Xue P."/>
            <person name="Zou S."/>
            <person name="Wang X."/>
            <person name="Liu X."/>
            <person name="Wang F."/>
            <person name="Yang Y."/>
            <person name="An X."/>
            <person name="Dong Z."/>
            <person name="Zhang K."/>
            <person name="Zhang X."/>
            <person name="Luo M.C."/>
            <person name="Dvorak J."/>
            <person name="Tong Y."/>
            <person name="Wang J."/>
            <person name="Yang H."/>
            <person name="Li Z."/>
            <person name="Wang D."/>
            <person name="Zhang A."/>
            <person name="Wang J."/>
        </authorList>
    </citation>
    <scope>NUCLEOTIDE SEQUENCE</scope>
</reference>
<dbReference type="EMBL" id="KD086158">
    <property type="protein sequence ID" value="EMS62135.1"/>
    <property type="molecule type" value="Genomic_DNA"/>
</dbReference>
<sequence length="164" mass="18511">MAKSIAGHLCLNACEPPSQFPLHALNCLCSSSPPRRSQSVAATTMSRVGCHAVAVIWVLPWHKFPRDNEHQVVNIDEEMRMLSQVTTMDTSDIPVESPLGILNSKSNEHHILEFRNNELFVSELQNTLDKNQYSWMRQEVKLSSVMGEAKSLKEELESVQRVPD</sequence>
<dbReference type="AlphaFoldDB" id="M8ABN6"/>
<gene>
    <name evidence="1" type="ORF">TRIUR3_35383</name>
</gene>
<protein>
    <submittedName>
        <fullName evidence="1">Uncharacterized protein</fullName>
    </submittedName>
</protein>
<proteinExistence type="predicted"/>
<organism evidence="1">
    <name type="scientific">Triticum urartu</name>
    <name type="common">Red wild einkorn</name>
    <name type="synonym">Crithodium urartu</name>
    <dbReference type="NCBI Taxonomy" id="4572"/>
    <lineage>
        <taxon>Eukaryota</taxon>
        <taxon>Viridiplantae</taxon>
        <taxon>Streptophyta</taxon>
        <taxon>Embryophyta</taxon>
        <taxon>Tracheophyta</taxon>
        <taxon>Spermatophyta</taxon>
        <taxon>Magnoliopsida</taxon>
        <taxon>Liliopsida</taxon>
        <taxon>Poales</taxon>
        <taxon>Poaceae</taxon>
        <taxon>BOP clade</taxon>
        <taxon>Pooideae</taxon>
        <taxon>Triticodae</taxon>
        <taxon>Triticeae</taxon>
        <taxon>Triticinae</taxon>
        <taxon>Triticum</taxon>
    </lineage>
</organism>
<dbReference type="STRING" id="4572.M8ABN6"/>
<name>M8ABN6_TRIUA</name>
<accession>M8ABN6</accession>